<evidence type="ECO:0000259" key="1">
    <source>
        <dbReference type="Pfam" id="PF22904"/>
    </source>
</evidence>
<name>A0A7Y0GCG3_9SPHN</name>
<gene>
    <name evidence="2" type="ORF">HHL27_21155</name>
</gene>
<feature type="domain" description="NOMO second beta-sandwich" evidence="1">
    <location>
        <begin position="366"/>
        <end position="419"/>
    </location>
</feature>
<proteinExistence type="predicted"/>
<keyword evidence="2" id="KW-0121">Carboxypeptidase</keyword>
<dbReference type="GO" id="GO:0004180">
    <property type="term" value="F:carboxypeptidase activity"/>
    <property type="evidence" value="ECO:0007669"/>
    <property type="project" value="UniProtKB-KW"/>
</dbReference>
<keyword evidence="2" id="KW-0645">Protease</keyword>
<dbReference type="SUPFAM" id="SSF49478">
    <property type="entry name" value="Cna protein B-type domain"/>
    <property type="match status" value="1"/>
</dbReference>
<organism evidence="2 3">
    <name type="scientific">Novosphingobium olei</name>
    <dbReference type="NCBI Taxonomy" id="2728851"/>
    <lineage>
        <taxon>Bacteria</taxon>
        <taxon>Pseudomonadati</taxon>
        <taxon>Pseudomonadota</taxon>
        <taxon>Alphaproteobacteria</taxon>
        <taxon>Sphingomonadales</taxon>
        <taxon>Sphingomonadaceae</taxon>
        <taxon>Novosphingobium</taxon>
    </lineage>
</organism>
<dbReference type="Proteomes" id="UP000583556">
    <property type="component" value="Unassembled WGS sequence"/>
</dbReference>
<dbReference type="EMBL" id="JABBGM010000019">
    <property type="protein sequence ID" value="NML96173.1"/>
    <property type="molecule type" value="Genomic_DNA"/>
</dbReference>
<evidence type="ECO:0000313" key="2">
    <source>
        <dbReference type="EMBL" id="NML96173.1"/>
    </source>
</evidence>
<protein>
    <submittedName>
        <fullName evidence="2">Carboxypeptidase regulatory-like domain-containing protein</fullName>
    </submittedName>
</protein>
<keyword evidence="3" id="KW-1185">Reference proteome</keyword>
<dbReference type="InterPro" id="IPR013783">
    <property type="entry name" value="Ig-like_fold"/>
</dbReference>
<dbReference type="InterPro" id="IPR055074">
    <property type="entry name" value="NOMO1-3_2nd"/>
</dbReference>
<keyword evidence="2" id="KW-0378">Hydrolase</keyword>
<dbReference type="Pfam" id="PF22904">
    <property type="entry name" value="NOMO1-like_2nd"/>
    <property type="match status" value="1"/>
</dbReference>
<accession>A0A7Y0GCG3</accession>
<dbReference type="RefSeq" id="WP_169495380.1">
    <property type="nucleotide sequence ID" value="NZ_JABBGM010000019.1"/>
</dbReference>
<sequence>MFKNDAGRQWLVTPGLQASIDGFSGRLDLGFASTGGRALVAAMAGRVGAFNWTLLHGEYANGFIDEQRSLNQKPLRRTTDIQVAGLISTSGQHVGSAIPIAGSFRRLEFADGSKETDSNLRASYLTRGLLLSNALTYQSSTQRQGSSIAKLAGTFDLATVTAGQTQARAALDYRIAPAFRAETAQLEVSQALGRDTMMRAALTRSFISRTTQLGFSIARSVGPLAVSLDATKLIARPAFSFTLRMGMSFGLNTFSGRLFAAKPGIAESGAAALRAFIDANGNHYLDEGEQRVAGLNFTSASDTVVTDQNGLAFLTGLGDGVHNAIRLDLDSLPDIDLAPDSPGIEFTPRAGHVDKFDFPLIRLAEVSGGVVLEGSSRPLSGIQVIIVSASGETLARDRTSAGGTFFFERIPPGTYRIAVDPRQARRLGIHELGAPLSVTITGKSRRLPELRIVKDASE</sequence>
<evidence type="ECO:0000313" key="3">
    <source>
        <dbReference type="Proteomes" id="UP000583556"/>
    </source>
</evidence>
<dbReference type="AlphaFoldDB" id="A0A7Y0GCG3"/>
<dbReference type="SUPFAM" id="SSF117074">
    <property type="entry name" value="Hypothetical protein PA1324"/>
    <property type="match status" value="1"/>
</dbReference>
<comment type="caution">
    <text evidence="2">The sequence shown here is derived from an EMBL/GenBank/DDBJ whole genome shotgun (WGS) entry which is preliminary data.</text>
</comment>
<reference evidence="2 3" key="1">
    <citation type="submission" date="2020-04" db="EMBL/GenBank/DDBJ databases">
        <title>Novosphingobium sp. TW-4 isolated from soil.</title>
        <authorList>
            <person name="Dahal R.H."/>
            <person name="Chaudhary D.K."/>
        </authorList>
    </citation>
    <scope>NUCLEOTIDE SEQUENCE [LARGE SCALE GENOMIC DNA]</scope>
    <source>
        <strain evidence="2 3">TW-4</strain>
    </source>
</reference>
<dbReference type="Gene3D" id="2.60.40.10">
    <property type="entry name" value="Immunoglobulins"/>
    <property type="match status" value="1"/>
</dbReference>